<comment type="caution">
    <text evidence="1">The sequence shown here is derived from an EMBL/GenBank/DDBJ whole genome shotgun (WGS) entry which is preliminary data.</text>
</comment>
<dbReference type="EMBL" id="LAZR01004603">
    <property type="protein sequence ID" value="KKN07138.1"/>
    <property type="molecule type" value="Genomic_DNA"/>
</dbReference>
<reference evidence="1" key="1">
    <citation type="journal article" date="2015" name="Nature">
        <title>Complex archaea that bridge the gap between prokaryotes and eukaryotes.</title>
        <authorList>
            <person name="Spang A."/>
            <person name="Saw J.H."/>
            <person name="Jorgensen S.L."/>
            <person name="Zaremba-Niedzwiedzka K."/>
            <person name="Martijn J."/>
            <person name="Lind A.E."/>
            <person name="van Eijk R."/>
            <person name="Schleper C."/>
            <person name="Guy L."/>
            <person name="Ettema T.J."/>
        </authorList>
    </citation>
    <scope>NUCLEOTIDE SEQUENCE</scope>
</reference>
<evidence type="ECO:0008006" key="2">
    <source>
        <dbReference type="Google" id="ProtNLM"/>
    </source>
</evidence>
<gene>
    <name evidence="1" type="ORF">LCGC14_1070220</name>
</gene>
<name>A0A0F9QPA5_9ZZZZ</name>
<dbReference type="AlphaFoldDB" id="A0A0F9QPA5"/>
<protein>
    <recommendedName>
        <fullName evidence="2">Gingipain domain-containing protein</fullName>
    </recommendedName>
</protein>
<sequence length="244" mass="26931">MPNTNAVLFINPRFDLVTEFGYLWTRELIDEALNLGLDTTALEENDARLTQFQSNLAAKDPILFIGLGHGVQEVFTGQDQEHLLWTPSAEWGHADSNVNLVAGRVSYLLSCLTGQVLGPAIAAQPDTYYIGYTEDFIFAGWDPGDKYSQAFGECTNAIARTLLRGGTLQDAYNEGIRMFDLWIDIWQQSSDPSAPFIVSALLHNREALIIYPGMAVPPPRVPVESPFMRIVTSGYGIAIALAFI</sequence>
<accession>A0A0F9QPA5</accession>
<proteinExistence type="predicted"/>
<organism evidence="1">
    <name type="scientific">marine sediment metagenome</name>
    <dbReference type="NCBI Taxonomy" id="412755"/>
    <lineage>
        <taxon>unclassified sequences</taxon>
        <taxon>metagenomes</taxon>
        <taxon>ecological metagenomes</taxon>
    </lineage>
</organism>
<evidence type="ECO:0000313" key="1">
    <source>
        <dbReference type="EMBL" id="KKN07138.1"/>
    </source>
</evidence>